<dbReference type="PROSITE" id="PS50082">
    <property type="entry name" value="WD_REPEATS_2"/>
    <property type="match status" value="1"/>
</dbReference>
<dbReference type="Proteomes" id="UP000662373">
    <property type="component" value="Unassembled WGS sequence"/>
</dbReference>
<reference evidence="2 3" key="1">
    <citation type="submission" date="2020-09" db="EMBL/GenBank/DDBJ databases">
        <title>Draft genome of Gelidibacter salicanalis PAMC21136.</title>
        <authorList>
            <person name="Park H."/>
        </authorList>
    </citation>
    <scope>NUCLEOTIDE SEQUENCE [LARGE SCALE GENOMIC DNA]</scope>
    <source>
        <strain evidence="2 3">PAMC21136</strain>
    </source>
</reference>
<evidence type="ECO:0000256" key="1">
    <source>
        <dbReference type="PROSITE-ProRule" id="PRU00221"/>
    </source>
</evidence>
<dbReference type="PROSITE" id="PS50294">
    <property type="entry name" value="WD_REPEATS_REGION"/>
    <property type="match status" value="1"/>
</dbReference>
<dbReference type="AlphaFoldDB" id="A0A934KTB8"/>
<organism evidence="2 3">
    <name type="scientific">Gelidibacter salicanalis</name>
    <dbReference type="NCBI Taxonomy" id="291193"/>
    <lineage>
        <taxon>Bacteria</taxon>
        <taxon>Pseudomonadati</taxon>
        <taxon>Bacteroidota</taxon>
        <taxon>Flavobacteriia</taxon>
        <taxon>Flavobacteriales</taxon>
        <taxon>Flavobacteriaceae</taxon>
        <taxon>Gelidibacter</taxon>
    </lineage>
</organism>
<keyword evidence="3" id="KW-1185">Reference proteome</keyword>
<name>A0A934KTB8_9FLAO</name>
<proteinExistence type="predicted"/>
<evidence type="ECO:0008006" key="4">
    <source>
        <dbReference type="Google" id="ProtNLM"/>
    </source>
</evidence>
<feature type="non-terminal residue" evidence="2">
    <location>
        <position position="1"/>
    </location>
</feature>
<evidence type="ECO:0000313" key="2">
    <source>
        <dbReference type="EMBL" id="MBJ7883209.1"/>
    </source>
</evidence>
<gene>
    <name evidence="2" type="ORF">JEM65_21555</name>
</gene>
<dbReference type="RefSeq" id="WP_199603822.1">
    <property type="nucleotide sequence ID" value="NZ_JAEHJZ010000310.1"/>
</dbReference>
<keyword evidence="1" id="KW-0853">WD repeat</keyword>
<protein>
    <recommendedName>
        <fullName evidence="4">WD40 repeat domain-containing protein</fullName>
    </recommendedName>
</protein>
<sequence>KAKFSPKGGKIMTTGEENNIKIWDVKSGEELHLFNNYEDNFVLRSIFSTAFDNVIFTPDEKKIVTSSFSNVLIWNAETGDGLKRIRGYSYSNPLISVDGSKLITTSKNE</sequence>
<dbReference type="InterPro" id="IPR001680">
    <property type="entry name" value="WD40_rpt"/>
</dbReference>
<accession>A0A934KTB8</accession>
<dbReference type="SUPFAM" id="SSF69304">
    <property type="entry name" value="Tricorn protease N-terminal domain"/>
    <property type="match status" value="1"/>
</dbReference>
<dbReference type="EMBL" id="JAEHJZ010000310">
    <property type="protein sequence ID" value="MBJ7883209.1"/>
    <property type="molecule type" value="Genomic_DNA"/>
</dbReference>
<dbReference type="InterPro" id="IPR015943">
    <property type="entry name" value="WD40/YVTN_repeat-like_dom_sf"/>
</dbReference>
<feature type="repeat" description="WD" evidence="1">
    <location>
        <begin position="1"/>
        <end position="33"/>
    </location>
</feature>
<comment type="caution">
    <text evidence="2">The sequence shown here is derived from an EMBL/GenBank/DDBJ whole genome shotgun (WGS) entry which is preliminary data.</text>
</comment>
<feature type="non-terminal residue" evidence="2">
    <location>
        <position position="109"/>
    </location>
</feature>
<dbReference type="Gene3D" id="2.130.10.10">
    <property type="entry name" value="YVTN repeat-like/Quinoprotein amine dehydrogenase"/>
    <property type="match status" value="1"/>
</dbReference>
<evidence type="ECO:0000313" key="3">
    <source>
        <dbReference type="Proteomes" id="UP000662373"/>
    </source>
</evidence>